<feature type="transmembrane region" description="Helical" evidence="1">
    <location>
        <begin position="142"/>
        <end position="160"/>
    </location>
</feature>
<organism evidence="2 3">
    <name type="scientific">Herbidospora galbida</name>
    <dbReference type="NCBI Taxonomy" id="2575442"/>
    <lineage>
        <taxon>Bacteria</taxon>
        <taxon>Bacillati</taxon>
        <taxon>Actinomycetota</taxon>
        <taxon>Actinomycetes</taxon>
        <taxon>Streptosporangiales</taxon>
        <taxon>Streptosporangiaceae</taxon>
        <taxon>Herbidospora</taxon>
    </lineage>
</organism>
<evidence type="ECO:0000313" key="2">
    <source>
        <dbReference type="EMBL" id="TKK87006.1"/>
    </source>
</evidence>
<reference evidence="2 3" key="1">
    <citation type="submission" date="2019-04" db="EMBL/GenBank/DDBJ databases">
        <title>Herbidospora sp. NEAU-GS14.nov., a novel actinomycete isolated from soil.</title>
        <authorList>
            <person name="Han L."/>
        </authorList>
    </citation>
    <scope>NUCLEOTIDE SEQUENCE [LARGE SCALE GENOMIC DNA]</scope>
    <source>
        <strain evidence="2 3">NEAU-GS14</strain>
    </source>
</reference>
<protein>
    <submittedName>
        <fullName evidence="2">Metal-dependent hydrolase</fullName>
    </submittedName>
</protein>
<keyword evidence="3" id="KW-1185">Reference proteome</keyword>
<evidence type="ECO:0000256" key="1">
    <source>
        <dbReference type="SAM" id="Phobius"/>
    </source>
</evidence>
<keyword evidence="1" id="KW-0472">Membrane</keyword>
<feature type="transmembrane region" description="Helical" evidence="1">
    <location>
        <begin position="219"/>
        <end position="237"/>
    </location>
</feature>
<dbReference type="PANTHER" id="PTHR35531:SF1">
    <property type="entry name" value="INNER MEMBRANE PROTEIN YBCI-RELATED"/>
    <property type="match status" value="1"/>
</dbReference>
<sequence length="239" mass="25202">MMGHSHALTGAIVWLGIAPGLQALPSVFDFQPSLAFATAMSPAELIAGAIICAGAAMLPDLDHPSATIAQTFGPVTWLLSKGVNFVSGGHRKATHSLLFAILMGVGAHLLAERFTVGQDILVVLSIGLALRAVGIGVPGNKIASAVVNIVLTGGIFAAFWGLGVTYAWLGFAIGIGCFVHVLGDCLTERGCPVLWPLKHKWLLPWDWGLKTGRKFETKILAPTLSVAVFALLFLRLMPM</sequence>
<accession>A0A4U3MGP8</accession>
<keyword evidence="1" id="KW-1133">Transmembrane helix</keyword>
<dbReference type="PANTHER" id="PTHR35531">
    <property type="entry name" value="INNER MEMBRANE PROTEIN YBCI-RELATED"/>
    <property type="match status" value="1"/>
</dbReference>
<proteinExistence type="predicted"/>
<gene>
    <name evidence="2" type="ORF">FDA94_19665</name>
</gene>
<dbReference type="InterPro" id="IPR007404">
    <property type="entry name" value="YdjM-like"/>
</dbReference>
<dbReference type="Pfam" id="PF04307">
    <property type="entry name" value="YdjM"/>
    <property type="match status" value="1"/>
</dbReference>
<keyword evidence="2" id="KW-0378">Hydrolase</keyword>
<comment type="caution">
    <text evidence="2">The sequence shown here is derived from an EMBL/GenBank/DDBJ whole genome shotgun (WGS) entry which is preliminary data.</text>
</comment>
<evidence type="ECO:0000313" key="3">
    <source>
        <dbReference type="Proteomes" id="UP000308705"/>
    </source>
</evidence>
<keyword evidence="1" id="KW-0812">Transmembrane</keyword>
<name>A0A4U3MGP8_9ACTN</name>
<feature type="transmembrane region" description="Helical" evidence="1">
    <location>
        <begin position="97"/>
        <end position="114"/>
    </location>
</feature>
<dbReference type="OrthoDB" id="3425909at2"/>
<dbReference type="EMBL" id="SZQA01000018">
    <property type="protein sequence ID" value="TKK87006.1"/>
    <property type="molecule type" value="Genomic_DNA"/>
</dbReference>
<feature type="transmembrane region" description="Helical" evidence="1">
    <location>
        <begin position="120"/>
        <end position="137"/>
    </location>
</feature>
<dbReference type="AlphaFoldDB" id="A0A4U3MGP8"/>
<dbReference type="Proteomes" id="UP000308705">
    <property type="component" value="Unassembled WGS sequence"/>
</dbReference>
<feature type="transmembrane region" description="Helical" evidence="1">
    <location>
        <begin position="33"/>
        <end position="58"/>
    </location>
</feature>
<dbReference type="RefSeq" id="WP_137248530.1">
    <property type="nucleotide sequence ID" value="NZ_SZQA01000018.1"/>
</dbReference>
<dbReference type="GO" id="GO:0016787">
    <property type="term" value="F:hydrolase activity"/>
    <property type="evidence" value="ECO:0007669"/>
    <property type="project" value="UniProtKB-KW"/>
</dbReference>